<dbReference type="PANTHER" id="PTHR30346:SF0">
    <property type="entry name" value="HCA OPERON TRANSCRIPTIONAL ACTIVATOR HCAR"/>
    <property type="match status" value="1"/>
</dbReference>
<feature type="domain" description="HTH lysR-type" evidence="5">
    <location>
        <begin position="1"/>
        <end position="58"/>
    </location>
</feature>
<proteinExistence type="inferred from homology"/>
<dbReference type="InterPro" id="IPR000847">
    <property type="entry name" value="LysR_HTH_N"/>
</dbReference>
<dbReference type="SUPFAM" id="SSF53850">
    <property type="entry name" value="Periplasmic binding protein-like II"/>
    <property type="match status" value="1"/>
</dbReference>
<gene>
    <name evidence="6" type="ORF">ISU10_15430</name>
</gene>
<dbReference type="FunFam" id="1.10.10.10:FF:000001">
    <property type="entry name" value="LysR family transcriptional regulator"/>
    <property type="match status" value="1"/>
</dbReference>
<reference evidence="6" key="1">
    <citation type="submission" date="2020-11" db="EMBL/GenBank/DDBJ databases">
        <title>Nocardioides cynanchi sp. nov., isolated from soil of rhizosphere of Cynanchum wilfordii.</title>
        <authorList>
            <person name="Lee J.-S."/>
            <person name="Suh M.K."/>
            <person name="Kim J.-S."/>
        </authorList>
    </citation>
    <scope>NUCLEOTIDE SEQUENCE</scope>
    <source>
        <strain evidence="6">KCTC 19276</strain>
    </source>
</reference>
<dbReference type="CDD" id="cd08414">
    <property type="entry name" value="PBP2_LTTR_aromatics_like"/>
    <property type="match status" value="1"/>
</dbReference>
<dbReference type="Pfam" id="PF03466">
    <property type="entry name" value="LysR_substrate"/>
    <property type="match status" value="1"/>
</dbReference>
<sequence length="310" mass="33340">MELRQLRYFVAVADELHFAKAAARLLIAGPSLSQQIKALERDLKVTLFERSPTEVALTSAGARLLPLAREALAAADLVTDTARLVAEDRATVLRLGFLAFSLTATSRQLLTEFGRAESGITVQLRQFEWDEPAGGLLSGATDAALVRPPFTGMEGLHLLELAREPVLAVMSDANPLAQLDSITLDDLAGERWLEADGVTDPVFAAFWYLRERRVPSRVRTTTETLEEWLAEVAFGRGVNLVPESLAAELRRPGLVFVEVSDAPESVLALAWPRQGAAPAAEVLARFAAGRSAGRSVGAVTGPKGRPPTAP</sequence>
<dbReference type="Gene3D" id="3.40.190.10">
    <property type="entry name" value="Periplasmic binding protein-like II"/>
    <property type="match status" value="2"/>
</dbReference>
<name>A0A930VKD9_9ACTN</name>
<dbReference type="InterPro" id="IPR005119">
    <property type="entry name" value="LysR_subst-bd"/>
</dbReference>
<evidence type="ECO:0000256" key="1">
    <source>
        <dbReference type="ARBA" id="ARBA00009437"/>
    </source>
</evidence>
<keyword evidence="7" id="KW-1185">Reference proteome</keyword>
<dbReference type="RefSeq" id="WP_194697301.1">
    <property type="nucleotide sequence ID" value="NZ_JADKPO010000021.1"/>
</dbReference>
<organism evidence="6 7">
    <name type="scientific">Nocardioides agariphilus</name>
    <dbReference type="NCBI Taxonomy" id="433664"/>
    <lineage>
        <taxon>Bacteria</taxon>
        <taxon>Bacillati</taxon>
        <taxon>Actinomycetota</taxon>
        <taxon>Actinomycetes</taxon>
        <taxon>Propionibacteriales</taxon>
        <taxon>Nocardioidaceae</taxon>
        <taxon>Nocardioides</taxon>
    </lineage>
</organism>
<accession>A0A930VKD9</accession>
<dbReference type="SUPFAM" id="SSF46785">
    <property type="entry name" value="Winged helix' DNA-binding domain"/>
    <property type="match status" value="1"/>
</dbReference>
<dbReference type="PROSITE" id="PS50931">
    <property type="entry name" value="HTH_LYSR"/>
    <property type="match status" value="1"/>
</dbReference>
<keyword evidence="4" id="KW-0804">Transcription</keyword>
<dbReference type="Gene3D" id="1.10.10.10">
    <property type="entry name" value="Winged helix-like DNA-binding domain superfamily/Winged helix DNA-binding domain"/>
    <property type="match status" value="1"/>
</dbReference>
<evidence type="ECO:0000313" key="7">
    <source>
        <dbReference type="Proteomes" id="UP000660668"/>
    </source>
</evidence>
<comment type="caution">
    <text evidence="6">The sequence shown here is derived from an EMBL/GenBank/DDBJ whole genome shotgun (WGS) entry which is preliminary data.</text>
</comment>
<comment type="similarity">
    <text evidence="1">Belongs to the LysR transcriptional regulatory family.</text>
</comment>
<dbReference type="Pfam" id="PF00126">
    <property type="entry name" value="HTH_1"/>
    <property type="match status" value="1"/>
</dbReference>
<dbReference type="GO" id="GO:0003700">
    <property type="term" value="F:DNA-binding transcription factor activity"/>
    <property type="evidence" value="ECO:0007669"/>
    <property type="project" value="InterPro"/>
</dbReference>
<keyword evidence="3" id="KW-0238">DNA-binding</keyword>
<dbReference type="AlphaFoldDB" id="A0A930VKD9"/>
<dbReference type="PANTHER" id="PTHR30346">
    <property type="entry name" value="TRANSCRIPTIONAL DUAL REGULATOR HCAR-RELATED"/>
    <property type="match status" value="1"/>
</dbReference>
<evidence type="ECO:0000259" key="5">
    <source>
        <dbReference type="PROSITE" id="PS50931"/>
    </source>
</evidence>
<dbReference type="Proteomes" id="UP000660668">
    <property type="component" value="Unassembled WGS sequence"/>
</dbReference>
<evidence type="ECO:0000313" key="6">
    <source>
        <dbReference type="EMBL" id="MBF4769159.1"/>
    </source>
</evidence>
<dbReference type="EMBL" id="JADKPO010000021">
    <property type="protein sequence ID" value="MBF4769159.1"/>
    <property type="molecule type" value="Genomic_DNA"/>
</dbReference>
<evidence type="ECO:0000256" key="4">
    <source>
        <dbReference type="ARBA" id="ARBA00023163"/>
    </source>
</evidence>
<evidence type="ECO:0000256" key="2">
    <source>
        <dbReference type="ARBA" id="ARBA00023015"/>
    </source>
</evidence>
<evidence type="ECO:0000256" key="3">
    <source>
        <dbReference type="ARBA" id="ARBA00023125"/>
    </source>
</evidence>
<dbReference type="GO" id="GO:0032993">
    <property type="term" value="C:protein-DNA complex"/>
    <property type="evidence" value="ECO:0007669"/>
    <property type="project" value="TreeGrafter"/>
</dbReference>
<dbReference type="InterPro" id="IPR036390">
    <property type="entry name" value="WH_DNA-bd_sf"/>
</dbReference>
<protein>
    <submittedName>
        <fullName evidence="6">LysR family transcriptional regulator</fullName>
    </submittedName>
</protein>
<dbReference type="InterPro" id="IPR036388">
    <property type="entry name" value="WH-like_DNA-bd_sf"/>
</dbReference>
<keyword evidence="2" id="KW-0805">Transcription regulation</keyword>
<dbReference type="GO" id="GO:0003677">
    <property type="term" value="F:DNA binding"/>
    <property type="evidence" value="ECO:0007669"/>
    <property type="project" value="UniProtKB-KW"/>
</dbReference>